<evidence type="ECO:0000313" key="4">
    <source>
        <dbReference type="Proteomes" id="UP001595898"/>
    </source>
</evidence>
<dbReference type="SUPFAM" id="SSF57802">
    <property type="entry name" value="Rubredoxin-like"/>
    <property type="match status" value="1"/>
</dbReference>
<protein>
    <recommendedName>
        <fullName evidence="2">DUF7130 domain-containing protein</fullName>
    </recommendedName>
</protein>
<evidence type="ECO:0000313" key="3">
    <source>
        <dbReference type="EMBL" id="MFC4544129.1"/>
    </source>
</evidence>
<feature type="region of interest" description="Disordered" evidence="1">
    <location>
        <begin position="1"/>
        <end position="29"/>
    </location>
</feature>
<gene>
    <name evidence="3" type="ORF">ACFO5R_19570</name>
</gene>
<dbReference type="Pfam" id="PF23458">
    <property type="entry name" value="DUF7130"/>
    <property type="match status" value="1"/>
</dbReference>
<dbReference type="Gene3D" id="2.20.28.10">
    <property type="match status" value="1"/>
</dbReference>
<keyword evidence="4" id="KW-1185">Reference proteome</keyword>
<dbReference type="RefSeq" id="WP_250141349.1">
    <property type="nucleotide sequence ID" value="NZ_JALIQP010000003.1"/>
</dbReference>
<name>A0ABD5PUC7_9EURY</name>
<dbReference type="AlphaFoldDB" id="A0ABD5PUC7"/>
<dbReference type="EMBL" id="JBHSFA010000011">
    <property type="protein sequence ID" value="MFC4544129.1"/>
    <property type="molecule type" value="Genomic_DNA"/>
</dbReference>
<dbReference type="InterPro" id="IPR055554">
    <property type="entry name" value="DUF7130"/>
</dbReference>
<comment type="caution">
    <text evidence="3">The sequence shown here is derived from an EMBL/GenBank/DDBJ whole genome shotgun (WGS) entry which is preliminary data.</text>
</comment>
<evidence type="ECO:0000256" key="1">
    <source>
        <dbReference type="SAM" id="MobiDB-lite"/>
    </source>
</evidence>
<organism evidence="3 4">
    <name type="scientific">Halosolutus amylolyticus</name>
    <dbReference type="NCBI Taxonomy" id="2932267"/>
    <lineage>
        <taxon>Archaea</taxon>
        <taxon>Methanobacteriati</taxon>
        <taxon>Methanobacteriota</taxon>
        <taxon>Stenosarchaea group</taxon>
        <taxon>Halobacteria</taxon>
        <taxon>Halobacteriales</taxon>
        <taxon>Natrialbaceae</taxon>
        <taxon>Halosolutus</taxon>
    </lineage>
</organism>
<sequence length="112" mass="12408">MSGRGERPEEEGDEQATQEAESVALGENVYNTDGELLGTVRGYEKGGFFVSTRDGMEQLSIEHARSGHDFGEAHLMWRCMSCGEMGEIAGGLPERCPNCGTEKEDLMWWTED</sequence>
<dbReference type="Proteomes" id="UP001595898">
    <property type="component" value="Unassembled WGS sequence"/>
</dbReference>
<feature type="domain" description="DUF7130" evidence="2">
    <location>
        <begin position="25"/>
        <end position="112"/>
    </location>
</feature>
<proteinExistence type="predicted"/>
<reference evidence="3 4" key="1">
    <citation type="journal article" date="2019" name="Int. J. Syst. Evol. Microbiol.">
        <title>The Global Catalogue of Microorganisms (GCM) 10K type strain sequencing project: providing services to taxonomists for standard genome sequencing and annotation.</title>
        <authorList>
            <consortium name="The Broad Institute Genomics Platform"/>
            <consortium name="The Broad Institute Genome Sequencing Center for Infectious Disease"/>
            <person name="Wu L."/>
            <person name="Ma J."/>
        </authorList>
    </citation>
    <scope>NUCLEOTIDE SEQUENCE [LARGE SCALE GENOMIC DNA]</scope>
    <source>
        <strain evidence="3 4">WLHS5</strain>
    </source>
</reference>
<accession>A0ABD5PUC7</accession>
<evidence type="ECO:0000259" key="2">
    <source>
        <dbReference type="Pfam" id="PF23458"/>
    </source>
</evidence>